<feature type="domain" description="Major facilitator superfamily (MFS) profile" evidence="8">
    <location>
        <begin position="156"/>
        <end position="389"/>
    </location>
</feature>
<dbReference type="eggNOG" id="COG2814">
    <property type="taxonomic scope" value="Bacteria"/>
</dbReference>
<feature type="transmembrane region" description="Helical" evidence="7">
    <location>
        <begin position="298"/>
        <end position="320"/>
    </location>
</feature>
<keyword evidence="5 7" id="KW-1133">Transmembrane helix</keyword>
<feature type="transmembrane region" description="Helical" evidence="7">
    <location>
        <begin position="73"/>
        <end position="92"/>
    </location>
</feature>
<evidence type="ECO:0000256" key="1">
    <source>
        <dbReference type="ARBA" id="ARBA00004651"/>
    </source>
</evidence>
<evidence type="ECO:0000259" key="8">
    <source>
        <dbReference type="PROSITE" id="PS50850"/>
    </source>
</evidence>
<protein>
    <submittedName>
        <fullName evidence="9">Major facilitator superfamily permease</fullName>
    </submittedName>
</protein>
<dbReference type="InterPro" id="IPR020846">
    <property type="entry name" value="MFS_dom"/>
</dbReference>
<proteinExistence type="predicted"/>
<feature type="transmembrane region" description="Helical" evidence="7">
    <location>
        <begin position="361"/>
        <end position="381"/>
    </location>
</feature>
<feature type="transmembrane region" description="Helical" evidence="7">
    <location>
        <begin position="9"/>
        <end position="33"/>
    </location>
</feature>
<gene>
    <name evidence="9" type="ORF">FD15_GL002122</name>
</gene>
<dbReference type="PANTHER" id="PTHR23517">
    <property type="entry name" value="RESISTANCE PROTEIN MDTM, PUTATIVE-RELATED-RELATED"/>
    <property type="match status" value="1"/>
</dbReference>
<name>A0A0R2DN80_9LACO</name>
<evidence type="ECO:0000256" key="2">
    <source>
        <dbReference type="ARBA" id="ARBA00022448"/>
    </source>
</evidence>
<feature type="transmembrane region" description="Helical" evidence="7">
    <location>
        <begin position="134"/>
        <end position="153"/>
    </location>
</feature>
<evidence type="ECO:0000256" key="7">
    <source>
        <dbReference type="SAM" id="Phobius"/>
    </source>
</evidence>
<evidence type="ECO:0000256" key="6">
    <source>
        <dbReference type="ARBA" id="ARBA00023136"/>
    </source>
</evidence>
<dbReference type="GO" id="GO:0005886">
    <property type="term" value="C:plasma membrane"/>
    <property type="evidence" value="ECO:0007669"/>
    <property type="project" value="UniProtKB-SubCell"/>
</dbReference>
<accession>A0A0R2DN80</accession>
<organism evidence="9 10">
    <name type="scientific">Liquorilactobacillus sucicola DSM 21376 = JCM 15457</name>
    <dbReference type="NCBI Taxonomy" id="1423806"/>
    <lineage>
        <taxon>Bacteria</taxon>
        <taxon>Bacillati</taxon>
        <taxon>Bacillota</taxon>
        <taxon>Bacilli</taxon>
        <taxon>Lactobacillales</taxon>
        <taxon>Lactobacillaceae</taxon>
        <taxon>Liquorilactobacillus</taxon>
    </lineage>
</organism>
<reference evidence="9 10" key="1">
    <citation type="journal article" date="2015" name="Genome Announc.">
        <title>Expanding the biotechnology potential of lactobacilli through comparative genomics of 213 strains and associated genera.</title>
        <authorList>
            <person name="Sun Z."/>
            <person name="Harris H.M."/>
            <person name="McCann A."/>
            <person name="Guo C."/>
            <person name="Argimon S."/>
            <person name="Zhang W."/>
            <person name="Yang X."/>
            <person name="Jeffery I.B."/>
            <person name="Cooney J.C."/>
            <person name="Kagawa T.F."/>
            <person name="Liu W."/>
            <person name="Song Y."/>
            <person name="Salvetti E."/>
            <person name="Wrobel A."/>
            <person name="Rasinkangas P."/>
            <person name="Parkhill J."/>
            <person name="Rea M.C."/>
            <person name="O'Sullivan O."/>
            <person name="Ritari J."/>
            <person name="Douillard F.P."/>
            <person name="Paul Ross R."/>
            <person name="Yang R."/>
            <person name="Briner A.E."/>
            <person name="Felis G.E."/>
            <person name="de Vos W.M."/>
            <person name="Barrangou R."/>
            <person name="Klaenhammer T.R."/>
            <person name="Caufield P.W."/>
            <person name="Cui Y."/>
            <person name="Zhang H."/>
            <person name="O'Toole P.W."/>
        </authorList>
    </citation>
    <scope>NUCLEOTIDE SEQUENCE [LARGE SCALE GENOMIC DNA]</scope>
    <source>
        <strain evidence="9 10">DSM 21376</strain>
    </source>
</reference>
<feature type="transmembrane region" description="Helical" evidence="7">
    <location>
        <begin position="273"/>
        <end position="292"/>
    </location>
</feature>
<feature type="transmembrane region" description="Helical" evidence="7">
    <location>
        <begin position="159"/>
        <end position="182"/>
    </location>
</feature>
<dbReference type="Proteomes" id="UP000050961">
    <property type="component" value="Unassembled WGS sequence"/>
</dbReference>
<evidence type="ECO:0000313" key="10">
    <source>
        <dbReference type="Proteomes" id="UP000050961"/>
    </source>
</evidence>
<keyword evidence="3" id="KW-1003">Cell membrane</keyword>
<dbReference type="AlphaFoldDB" id="A0A0R2DN80"/>
<feature type="transmembrane region" description="Helical" evidence="7">
    <location>
        <begin position="45"/>
        <end position="66"/>
    </location>
</feature>
<dbReference type="InterPro" id="IPR050171">
    <property type="entry name" value="MFS_Transporters"/>
</dbReference>
<feature type="transmembrane region" description="Helical" evidence="7">
    <location>
        <begin position="98"/>
        <end position="122"/>
    </location>
</feature>
<feature type="transmembrane region" description="Helical" evidence="7">
    <location>
        <begin position="241"/>
        <end position="261"/>
    </location>
</feature>
<dbReference type="InterPro" id="IPR036259">
    <property type="entry name" value="MFS_trans_sf"/>
</dbReference>
<dbReference type="STRING" id="1423806.FD15_GL002122"/>
<dbReference type="PATRIC" id="fig|1423806.3.peg.2163"/>
<dbReference type="InterPro" id="IPR011701">
    <property type="entry name" value="MFS"/>
</dbReference>
<comment type="subcellular location">
    <subcellularLocation>
        <location evidence="1">Cell membrane</location>
        <topology evidence="1">Multi-pass membrane protein</topology>
    </subcellularLocation>
</comment>
<dbReference type="PANTHER" id="PTHR23517:SF10">
    <property type="entry name" value="MAJOR FACILITATOR SUPERFAMILY (MFS) PROFILE DOMAIN-CONTAINING PROTEIN"/>
    <property type="match status" value="1"/>
</dbReference>
<dbReference type="Gene3D" id="1.20.1250.20">
    <property type="entry name" value="MFS general substrate transporter like domains"/>
    <property type="match status" value="2"/>
</dbReference>
<dbReference type="GO" id="GO:0022857">
    <property type="term" value="F:transmembrane transporter activity"/>
    <property type="evidence" value="ECO:0007669"/>
    <property type="project" value="InterPro"/>
</dbReference>
<comment type="caution">
    <text evidence="9">The sequence shown here is derived from an EMBL/GenBank/DDBJ whole genome shotgun (WGS) entry which is preliminary data.</text>
</comment>
<feature type="transmembrane region" description="Helical" evidence="7">
    <location>
        <begin position="332"/>
        <end position="355"/>
    </location>
</feature>
<evidence type="ECO:0000313" key="9">
    <source>
        <dbReference type="EMBL" id="KRN05560.1"/>
    </source>
</evidence>
<sequence length="389" mass="43578">MEYKMKKNILLLSASMFVNMGIGLIMPITTLYIHKDLGKSLVTSSYVLMAFSILMVIGNLLGAQLFDRWNPKLTSYLGELFILPSLLLLTFFPIWPLYVLLLVSYGFGLGVLNSSINGYIAYKQKGDRNLFTNAYWLANLGMGVSTFLSGMFFSLSIKLVFLGAFLLFLLTLFIIAGFIPNIHIEHRNQQVKKRVTNRKTGSSLFNLITLCLILIIVWIGYEQWNSNISVYMLSKNNSVQQYSILFTISTIEIVALQPVLNRFFKNTFTNEKYRMLLGVLLFGISYLSIVGAEAYWRFVLGITLLSIGDMLALTTTPALLNRFATDYNRASIQSIGGTAASLGRAVGPLVGGAMITVTNFAMTFILMFVLHFLATVVGFFLRGPHEEMH</sequence>
<dbReference type="EMBL" id="AYZF01000017">
    <property type="protein sequence ID" value="KRN05560.1"/>
    <property type="molecule type" value="Genomic_DNA"/>
</dbReference>
<dbReference type="PROSITE" id="PS50850">
    <property type="entry name" value="MFS"/>
    <property type="match status" value="1"/>
</dbReference>
<dbReference type="SUPFAM" id="SSF103473">
    <property type="entry name" value="MFS general substrate transporter"/>
    <property type="match status" value="1"/>
</dbReference>
<keyword evidence="6 7" id="KW-0472">Membrane</keyword>
<evidence type="ECO:0000256" key="5">
    <source>
        <dbReference type="ARBA" id="ARBA00022989"/>
    </source>
</evidence>
<evidence type="ECO:0000256" key="4">
    <source>
        <dbReference type="ARBA" id="ARBA00022692"/>
    </source>
</evidence>
<keyword evidence="2" id="KW-0813">Transport</keyword>
<keyword evidence="10" id="KW-1185">Reference proteome</keyword>
<feature type="transmembrane region" description="Helical" evidence="7">
    <location>
        <begin position="203"/>
        <end position="221"/>
    </location>
</feature>
<dbReference type="Pfam" id="PF07690">
    <property type="entry name" value="MFS_1"/>
    <property type="match status" value="1"/>
</dbReference>
<evidence type="ECO:0000256" key="3">
    <source>
        <dbReference type="ARBA" id="ARBA00022475"/>
    </source>
</evidence>
<keyword evidence="4 7" id="KW-0812">Transmembrane</keyword>